<dbReference type="AlphaFoldDB" id="A0A854NPE2"/>
<dbReference type="EMBL" id="LSZF01000001">
    <property type="protein sequence ID" value="OWM36019.1"/>
    <property type="molecule type" value="Genomic_DNA"/>
</dbReference>
<evidence type="ECO:0000313" key="2">
    <source>
        <dbReference type="Proteomes" id="UP000197692"/>
    </source>
</evidence>
<gene>
    <name evidence="1" type="ORF">AY602_00310</name>
</gene>
<evidence type="ECO:0000313" key="1">
    <source>
        <dbReference type="EMBL" id="OWM36019.1"/>
    </source>
</evidence>
<comment type="caution">
    <text evidence="1">The sequence shown here is derived from an EMBL/GenBank/DDBJ whole genome shotgun (WGS) entry which is preliminary data.</text>
</comment>
<protein>
    <recommendedName>
        <fullName evidence="3">Transposase</fullName>
    </recommendedName>
</protein>
<dbReference type="Proteomes" id="UP000197692">
    <property type="component" value="Unassembled WGS sequence"/>
</dbReference>
<organism evidence="1 2">
    <name type="scientific">Corynebacterium diphtheriae bv. mitis</name>
    <dbReference type="NCBI Taxonomy" id="1806053"/>
    <lineage>
        <taxon>Bacteria</taxon>
        <taxon>Bacillati</taxon>
        <taxon>Actinomycetota</taxon>
        <taxon>Actinomycetes</taxon>
        <taxon>Mycobacteriales</taxon>
        <taxon>Corynebacteriaceae</taxon>
        <taxon>Corynebacterium</taxon>
    </lineage>
</organism>
<accession>A0A854NPE2</accession>
<sequence length="99" mass="11433">MGWIFIWVKRVMQHRYRENSVGQALKKATSVAEQIQLLRHRGMNVNETLAVQWLANVSYYRLSGGCQSVCVRGLIYKHAANLTTVLDVTDHQPQRLHSR</sequence>
<proteinExistence type="predicted"/>
<evidence type="ECO:0008006" key="3">
    <source>
        <dbReference type="Google" id="ProtNLM"/>
    </source>
</evidence>
<reference evidence="2" key="1">
    <citation type="submission" date="2016-02" db="EMBL/GenBank/DDBJ databases">
        <title>Genomic analyses of a collection of pathogenic Corynebacterium diphtheriae.</title>
        <authorList>
            <person name="Sangal V."/>
            <person name="Titov L."/>
        </authorList>
    </citation>
    <scope>NUCLEOTIDE SEQUENCE [LARGE SCALE GENOMIC DNA]</scope>
    <source>
        <strain evidence="2">1438</strain>
    </source>
</reference>
<name>A0A854NPE2_CORDP</name>